<organism evidence="3 4">
    <name type="scientific">Nocardioides aromaticivorans</name>
    <dbReference type="NCBI Taxonomy" id="200618"/>
    <lineage>
        <taxon>Bacteria</taxon>
        <taxon>Bacillati</taxon>
        <taxon>Actinomycetota</taxon>
        <taxon>Actinomycetes</taxon>
        <taxon>Propionibacteriales</taxon>
        <taxon>Nocardioidaceae</taxon>
        <taxon>Nocardioides</taxon>
    </lineage>
</organism>
<comment type="caution">
    <text evidence="3">The sequence shown here is derived from an EMBL/GenBank/DDBJ whole genome shotgun (WGS) entry which is preliminary data.</text>
</comment>
<feature type="transmembrane region" description="Helical" evidence="2">
    <location>
        <begin position="342"/>
        <end position="362"/>
    </location>
</feature>
<feature type="transmembrane region" description="Helical" evidence="2">
    <location>
        <begin position="301"/>
        <end position="322"/>
    </location>
</feature>
<evidence type="ECO:0000256" key="2">
    <source>
        <dbReference type="SAM" id="Phobius"/>
    </source>
</evidence>
<keyword evidence="2" id="KW-0472">Membrane</keyword>
<protein>
    <submittedName>
        <fullName evidence="3">AAT family amino acid transporter</fullName>
    </submittedName>
</protein>
<feature type="transmembrane region" description="Helical" evidence="2">
    <location>
        <begin position="119"/>
        <end position="140"/>
    </location>
</feature>
<dbReference type="RefSeq" id="WP_218864609.1">
    <property type="nucleotide sequence ID" value="NZ_JACBZM010000001.1"/>
</dbReference>
<feature type="transmembrane region" description="Helical" evidence="2">
    <location>
        <begin position="12"/>
        <end position="34"/>
    </location>
</feature>
<evidence type="ECO:0000256" key="1">
    <source>
        <dbReference type="SAM" id="MobiDB-lite"/>
    </source>
</evidence>
<dbReference type="Proteomes" id="UP000562045">
    <property type="component" value="Unassembled WGS sequence"/>
</dbReference>
<feature type="region of interest" description="Disordered" evidence="1">
    <location>
        <begin position="370"/>
        <end position="396"/>
    </location>
</feature>
<reference evidence="3 4" key="1">
    <citation type="submission" date="2020-07" db="EMBL/GenBank/DDBJ databases">
        <title>Sequencing the genomes of 1000 actinobacteria strains.</title>
        <authorList>
            <person name="Klenk H.-P."/>
        </authorList>
    </citation>
    <scope>NUCLEOTIDE SEQUENCE [LARGE SCALE GENOMIC DNA]</scope>
    <source>
        <strain evidence="3 4">DSM 15131</strain>
    </source>
</reference>
<proteinExistence type="predicted"/>
<feature type="transmembrane region" description="Helical" evidence="2">
    <location>
        <begin position="269"/>
        <end position="289"/>
    </location>
</feature>
<feature type="transmembrane region" description="Helical" evidence="2">
    <location>
        <begin position="192"/>
        <end position="213"/>
    </location>
</feature>
<feature type="transmembrane region" description="Helical" evidence="2">
    <location>
        <begin position="46"/>
        <end position="66"/>
    </location>
</feature>
<gene>
    <name evidence="3" type="ORF">BJ993_000996</name>
</gene>
<dbReference type="AlphaFoldDB" id="A0A7Y9ZI73"/>
<keyword evidence="2" id="KW-0812">Transmembrane</keyword>
<accession>A0A7Y9ZI73</accession>
<feature type="transmembrane region" description="Helical" evidence="2">
    <location>
        <begin position="225"/>
        <end position="249"/>
    </location>
</feature>
<keyword evidence="2" id="KW-1133">Transmembrane helix</keyword>
<feature type="transmembrane region" description="Helical" evidence="2">
    <location>
        <begin position="160"/>
        <end position="180"/>
    </location>
</feature>
<evidence type="ECO:0000313" key="3">
    <source>
        <dbReference type="EMBL" id="NYI43916.1"/>
    </source>
</evidence>
<dbReference type="EMBL" id="JACBZM010000001">
    <property type="protein sequence ID" value="NYI43916.1"/>
    <property type="molecule type" value="Genomic_DNA"/>
</dbReference>
<evidence type="ECO:0000313" key="4">
    <source>
        <dbReference type="Proteomes" id="UP000562045"/>
    </source>
</evidence>
<feature type="transmembrane region" description="Helical" evidence="2">
    <location>
        <begin position="78"/>
        <end position="99"/>
    </location>
</feature>
<name>A0A7Y9ZI73_9ACTN</name>
<sequence length="396" mass="42420">MQHSTQRPMAWWAFGLANLAVVVTASLLGWYLLADPETSPLGVYPLPFNAALFWALMFVVWTGFNLELAGFDRIPQPWRGVAFTTATATFAVAVTWLLAHGLGALDPNFAGGREGGLGYFTGALFVLFGFSTYVMAVVNWNHWPWTDRGLRQPMVGLCEIAFLLGPTILLYVVLGIPAVAARVPEGGPVLELNALLGWYYSVVIAIVLTGLCWENWPWRLAGGRASVALASLVGNVVLGTVLFLALRLVVEVVVGSVTADQLGAALDQFPAQIGVCWVAWMIFWGNAFGNRPTSYGTAVNLVCRAAITFGLAVVTFVAYYYVLAEHVLHEPPVAGALHGNALGFLDWFALVTLLYVVGFGSYPLRAPEAAGQPEEPPAELHAPVAPAADVPPVPAG</sequence>